<reference evidence="2" key="1">
    <citation type="submission" date="2017-02" db="EMBL/GenBank/DDBJ databases">
        <authorList>
            <person name="Regsiter A."/>
            <person name="William W."/>
        </authorList>
    </citation>
    <scope>NUCLEOTIDE SEQUENCE</scope>
    <source>
        <strain evidence="2">BdmA 4</strain>
    </source>
</reference>
<sequence length="92" mass="10058">MALNPIEELINNGAVVVDVRTEEEFGEEHYPNAICVPVNEIMQRADEIGQKDKPVVLYCASGARSAYAARILKSLGFAKVVNAGGLYDMPNY</sequence>
<dbReference type="InterPro" id="IPR050229">
    <property type="entry name" value="GlpE_sulfurtransferase"/>
</dbReference>
<dbReference type="PROSITE" id="PS50206">
    <property type="entry name" value="RHODANESE_3"/>
    <property type="match status" value="1"/>
</dbReference>
<name>A0A3P3XT65_9SPIR</name>
<evidence type="ECO:0000259" key="1">
    <source>
        <dbReference type="PROSITE" id="PS50206"/>
    </source>
</evidence>
<dbReference type="PANTHER" id="PTHR43031">
    <property type="entry name" value="FAD-DEPENDENT OXIDOREDUCTASE"/>
    <property type="match status" value="1"/>
</dbReference>
<feature type="domain" description="Rhodanese" evidence="1">
    <location>
        <begin position="10"/>
        <end position="92"/>
    </location>
</feature>
<dbReference type="InterPro" id="IPR036873">
    <property type="entry name" value="Rhodanese-like_dom_sf"/>
</dbReference>
<dbReference type="InterPro" id="IPR001763">
    <property type="entry name" value="Rhodanese-like_dom"/>
</dbReference>
<protein>
    <submittedName>
        <fullName evidence="2">Rhodanese-like protein</fullName>
    </submittedName>
</protein>
<dbReference type="SMART" id="SM00450">
    <property type="entry name" value="RHOD"/>
    <property type="match status" value="1"/>
</dbReference>
<evidence type="ECO:0000313" key="2">
    <source>
        <dbReference type="EMBL" id="SLM19491.1"/>
    </source>
</evidence>
<dbReference type="PANTHER" id="PTHR43031:SF1">
    <property type="entry name" value="PYRIDINE NUCLEOTIDE-DISULPHIDE OXIDOREDUCTASE"/>
    <property type="match status" value="1"/>
</dbReference>
<dbReference type="SUPFAM" id="SSF52821">
    <property type="entry name" value="Rhodanese/Cell cycle control phosphatase"/>
    <property type="match status" value="1"/>
</dbReference>
<dbReference type="AlphaFoldDB" id="A0A3P3XT65"/>
<dbReference type="Gene3D" id="3.40.250.10">
    <property type="entry name" value="Rhodanese-like domain"/>
    <property type="match status" value="1"/>
</dbReference>
<dbReference type="EMBL" id="FWDO01000005">
    <property type="protein sequence ID" value="SLM19491.1"/>
    <property type="molecule type" value="Genomic_DNA"/>
</dbReference>
<gene>
    <name evidence="2" type="ORF">SPIRO4BDMA_51006</name>
</gene>
<dbReference type="Pfam" id="PF00581">
    <property type="entry name" value="Rhodanese"/>
    <property type="match status" value="1"/>
</dbReference>
<dbReference type="CDD" id="cd00158">
    <property type="entry name" value="RHOD"/>
    <property type="match status" value="1"/>
</dbReference>
<accession>A0A3P3XT65</accession>
<organism evidence="2">
    <name type="scientific">uncultured spirochete</name>
    <dbReference type="NCBI Taxonomy" id="156406"/>
    <lineage>
        <taxon>Bacteria</taxon>
        <taxon>Pseudomonadati</taxon>
        <taxon>Spirochaetota</taxon>
        <taxon>Spirochaetia</taxon>
        <taxon>Spirochaetales</taxon>
        <taxon>environmental samples</taxon>
    </lineage>
</organism>
<proteinExistence type="predicted"/>